<gene>
    <name evidence="7" type="ORF">KSF_051050</name>
</gene>
<feature type="transmembrane region" description="Helical" evidence="6">
    <location>
        <begin position="134"/>
        <end position="156"/>
    </location>
</feature>
<dbReference type="GO" id="GO:0016020">
    <property type="term" value="C:membrane"/>
    <property type="evidence" value="ECO:0007669"/>
    <property type="project" value="UniProtKB-SubCell"/>
</dbReference>
<dbReference type="EMBL" id="BNJK01000001">
    <property type="protein sequence ID" value="GHO95057.1"/>
    <property type="molecule type" value="Genomic_DNA"/>
</dbReference>
<dbReference type="RefSeq" id="WP_220205760.1">
    <property type="nucleotide sequence ID" value="NZ_BNJK01000001.1"/>
</dbReference>
<keyword evidence="8" id="KW-1185">Reference proteome</keyword>
<proteinExistence type="predicted"/>
<evidence type="ECO:0000313" key="8">
    <source>
        <dbReference type="Proteomes" id="UP000597444"/>
    </source>
</evidence>
<dbReference type="PANTHER" id="PTHR36460">
    <property type="entry name" value="UPF0132 DOMAIN PROTEIN (AFU_ORTHOLOGUE AFUA_3G10255)"/>
    <property type="match status" value="1"/>
</dbReference>
<dbReference type="AlphaFoldDB" id="A0A8J3N5D6"/>
<feature type="compositionally biased region" description="Polar residues" evidence="5">
    <location>
        <begin position="1"/>
        <end position="15"/>
    </location>
</feature>
<keyword evidence="2 6" id="KW-0812">Transmembrane</keyword>
<evidence type="ECO:0000256" key="3">
    <source>
        <dbReference type="ARBA" id="ARBA00022989"/>
    </source>
</evidence>
<evidence type="ECO:0000256" key="6">
    <source>
        <dbReference type="SAM" id="Phobius"/>
    </source>
</evidence>
<feature type="compositionally biased region" description="Low complexity" evidence="5">
    <location>
        <begin position="58"/>
        <end position="73"/>
    </location>
</feature>
<sequence>MSINSNEGQNSDQNNSYGGYGGGYSGGYQAPSSAQQPYDPNDPYADRSGQGTYAGYDQQQASSGQQQQQQQEQTFYQPPESATKRQRTHASSSASSMKMEPNKAAIFSYALGWVSGLVFLVMERKNSFVRFSAAQSFLFFGGVTILQVIIRLIGAIPFLGTILLAPILGLIGTVITVAALATWLFLMFQAYRGAKVKIPIVGDYAEALVARFTK</sequence>
<accession>A0A8J3N5D6</accession>
<evidence type="ECO:0000256" key="5">
    <source>
        <dbReference type="SAM" id="MobiDB-lite"/>
    </source>
</evidence>
<evidence type="ECO:0000256" key="4">
    <source>
        <dbReference type="ARBA" id="ARBA00023136"/>
    </source>
</evidence>
<evidence type="ECO:0008006" key="9">
    <source>
        <dbReference type="Google" id="ProtNLM"/>
    </source>
</evidence>
<evidence type="ECO:0000256" key="2">
    <source>
        <dbReference type="ARBA" id="ARBA00022692"/>
    </source>
</evidence>
<keyword evidence="3 6" id="KW-1133">Transmembrane helix</keyword>
<feature type="transmembrane region" description="Helical" evidence="6">
    <location>
        <begin position="162"/>
        <end position="188"/>
    </location>
</feature>
<feature type="region of interest" description="Disordered" evidence="5">
    <location>
        <begin position="1"/>
        <end position="96"/>
    </location>
</feature>
<name>A0A8J3N5D6_9CHLR</name>
<evidence type="ECO:0000313" key="7">
    <source>
        <dbReference type="EMBL" id="GHO95057.1"/>
    </source>
</evidence>
<evidence type="ECO:0000256" key="1">
    <source>
        <dbReference type="ARBA" id="ARBA00004141"/>
    </source>
</evidence>
<protein>
    <recommendedName>
        <fullName evidence="9">DUF4870 domain-containing protein</fullName>
    </recommendedName>
</protein>
<reference evidence="7" key="1">
    <citation type="submission" date="2020-10" db="EMBL/GenBank/DDBJ databases">
        <title>Taxonomic study of unclassified bacteria belonging to the class Ktedonobacteria.</title>
        <authorList>
            <person name="Yabe S."/>
            <person name="Wang C.M."/>
            <person name="Zheng Y."/>
            <person name="Sakai Y."/>
            <person name="Cavaletti L."/>
            <person name="Monciardini P."/>
            <person name="Donadio S."/>
        </authorList>
    </citation>
    <scope>NUCLEOTIDE SEQUENCE</scope>
    <source>
        <strain evidence="7">ID150040</strain>
    </source>
</reference>
<comment type="caution">
    <text evidence="7">The sequence shown here is derived from an EMBL/GenBank/DDBJ whole genome shotgun (WGS) entry which is preliminary data.</text>
</comment>
<organism evidence="7 8">
    <name type="scientific">Reticulibacter mediterranei</name>
    <dbReference type="NCBI Taxonomy" id="2778369"/>
    <lineage>
        <taxon>Bacteria</taxon>
        <taxon>Bacillati</taxon>
        <taxon>Chloroflexota</taxon>
        <taxon>Ktedonobacteria</taxon>
        <taxon>Ktedonobacterales</taxon>
        <taxon>Reticulibacteraceae</taxon>
        <taxon>Reticulibacter</taxon>
    </lineage>
</organism>
<keyword evidence="4 6" id="KW-0472">Membrane</keyword>
<dbReference type="Proteomes" id="UP000597444">
    <property type="component" value="Unassembled WGS sequence"/>
</dbReference>
<comment type="subcellular location">
    <subcellularLocation>
        <location evidence="1">Membrane</location>
        <topology evidence="1">Multi-pass membrane protein</topology>
    </subcellularLocation>
</comment>
<dbReference type="PANTHER" id="PTHR36460:SF1">
    <property type="entry name" value="UPF0132 DOMAIN PROTEIN (AFU_ORTHOLOGUE AFUA_3G10255)"/>
    <property type="match status" value="1"/>
</dbReference>
<feature type="transmembrane region" description="Helical" evidence="6">
    <location>
        <begin position="104"/>
        <end position="122"/>
    </location>
</feature>